<name>A0A8J6HYX2_9FIRM</name>
<dbReference type="AlphaFoldDB" id="A0A8J6HYX2"/>
<dbReference type="RefSeq" id="WP_181338680.1">
    <property type="nucleotide sequence ID" value="NZ_JAAKDE010000003.1"/>
</dbReference>
<comment type="caution">
    <text evidence="1">The sequence shown here is derived from an EMBL/GenBank/DDBJ whole genome shotgun (WGS) entry which is preliminary data.</text>
</comment>
<protein>
    <submittedName>
        <fullName evidence="1">Uncharacterized protein</fullName>
    </submittedName>
</protein>
<evidence type="ECO:0000313" key="1">
    <source>
        <dbReference type="EMBL" id="MBA2132223.1"/>
    </source>
</evidence>
<reference evidence="1" key="1">
    <citation type="submission" date="2020-06" db="EMBL/GenBank/DDBJ databases">
        <title>Novel chitinolytic bacterium.</title>
        <authorList>
            <person name="Ungkulpasvich U."/>
            <person name="Kosugi A."/>
            <person name="Uke A."/>
        </authorList>
    </citation>
    <scope>NUCLEOTIDE SEQUENCE</scope>
    <source>
        <strain evidence="1">UUS1-1</strain>
    </source>
</reference>
<organism evidence="1 2">
    <name type="scientific">Capillibacterium thermochitinicola</name>
    <dbReference type="NCBI Taxonomy" id="2699427"/>
    <lineage>
        <taxon>Bacteria</taxon>
        <taxon>Bacillati</taxon>
        <taxon>Bacillota</taxon>
        <taxon>Capillibacterium</taxon>
    </lineage>
</organism>
<dbReference type="EMBL" id="JAAKDE010000003">
    <property type="protein sequence ID" value="MBA2132223.1"/>
    <property type="molecule type" value="Genomic_DNA"/>
</dbReference>
<keyword evidence="2" id="KW-1185">Reference proteome</keyword>
<evidence type="ECO:0000313" key="2">
    <source>
        <dbReference type="Proteomes" id="UP000657177"/>
    </source>
</evidence>
<dbReference type="Proteomes" id="UP000657177">
    <property type="component" value="Unassembled WGS sequence"/>
</dbReference>
<accession>A0A8J6HYX2</accession>
<proteinExistence type="predicted"/>
<sequence>METNLSQIYTCPRCQMETSHYILTRRGERVVLTCTCCRTTSLVRTSVLEDHQAWWEAELQQLLSGLEDHEDEH</sequence>
<gene>
    <name evidence="1" type="ORF">G5B42_01465</name>
</gene>